<proteinExistence type="predicted"/>
<keyword evidence="3" id="KW-1185">Reference proteome</keyword>
<accession>A0A016UFJ7</accession>
<name>A0A016UFJ7_9BILA</name>
<reference evidence="3" key="1">
    <citation type="journal article" date="2015" name="Nat. Genet.">
        <title>The genome and transcriptome of the zoonotic hookworm Ancylostoma ceylanicum identify infection-specific gene families.</title>
        <authorList>
            <person name="Schwarz E.M."/>
            <person name="Hu Y."/>
            <person name="Antoshechkin I."/>
            <person name="Miller M.M."/>
            <person name="Sternberg P.W."/>
            <person name="Aroian R.V."/>
        </authorList>
    </citation>
    <scope>NUCLEOTIDE SEQUENCE</scope>
    <source>
        <strain evidence="3">HY135</strain>
    </source>
</reference>
<feature type="region of interest" description="Disordered" evidence="1">
    <location>
        <begin position="49"/>
        <end position="72"/>
    </location>
</feature>
<evidence type="ECO:0000256" key="1">
    <source>
        <dbReference type="SAM" id="MobiDB-lite"/>
    </source>
</evidence>
<dbReference type="EMBL" id="JARK01001378">
    <property type="protein sequence ID" value="EYC14069.1"/>
    <property type="molecule type" value="Genomic_DNA"/>
</dbReference>
<organism evidence="2 3">
    <name type="scientific">Ancylostoma ceylanicum</name>
    <dbReference type="NCBI Taxonomy" id="53326"/>
    <lineage>
        <taxon>Eukaryota</taxon>
        <taxon>Metazoa</taxon>
        <taxon>Ecdysozoa</taxon>
        <taxon>Nematoda</taxon>
        <taxon>Chromadorea</taxon>
        <taxon>Rhabditida</taxon>
        <taxon>Rhabditina</taxon>
        <taxon>Rhabditomorpha</taxon>
        <taxon>Strongyloidea</taxon>
        <taxon>Ancylostomatidae</taxon>
        <taxon>Ancylostomatinae</taxon>
        <taxon>Ancylostoma</taxon>
    </lineage>
</organism>
<gene>
    <name evidence="2" type="primary">Acey_s0042.g695</name>
    <name evidence="2" type="ORF">Y032_0042g695</name>
</gene>
<dbReference type="Proteomes" id="UP000024635">
    <property type="component" value="Unassembled WGS sequence"/>
</dbReference>
<dbReference type="AlphaFoldDB" id="A0A016UFJ7"/>
<protein>
    <submittedName>
        <fullName evidence="2">Uncharacterized protein</fullName>
    </submittedName>
</protein>
<evidence type="ECO:0000313" key="2">
    <source>
        <dbReference type="EMBL" id="EYC14069.1"/>
    </source>
</evidence>
<evidence type="ECO:0000313" key="3">
    <source>
        <dbReference type="Proteomes" id="UP000024635"/>
    </source>
</evidence>
<comment type="caution">
    <text evidence="2">The sequence shown here is derived from an EMBL/GenBank/DDBJ whole genome shotgun (WGS) entry which is preliminary data.</text>
</comment>
<sequence>MLVHASFTTFYFMCPDINVSHSASHNYRSSSDRHFCDFLVLVRGIGWSAGPTEPRSRHSPTISGANPATDLL</sequence>